<proteinExistence type="predicted"/>
<feature type="domain" description="Transposase MuDR plant" evidence="2">
    <location>
        <begin position="210"/>
        <end position="272"/>
    </location>
</feature>
<accession>A0A444YK24</accession>
<evidence type="ECO:0000313" key="3">
    <source>
        <dbReference type="EMBL" id="RYR02262.1"/>
    </source>
</evidence>
<reference evidence="3 4" key="1">
    <citation type="submission" date="2019-01" db="EMBL/GenBank/DDBJ databases">
        <title>Sequencing of cultivated peanut Arachis hypogaea provides insights into genome evolution and oil improvement.</title>
        <authorList>
            <person name="Chen X."/>
        </authorList>
    </citation>
    <scope>NUCLEOTIDE SEQUENCE [LARGE SCALE GENOMIC DNA]</scope>
    <source>
        <strain evidence="4">cv. Fuhuasheng</strain>
        <tissue evidence="3">Leaves</tissue>
    </source>
</reference>
<dbReference type="STRING" id="3818.A0A444YK24"/>
<gene>
    <name evidence="3" type="ORF">Ahy_B06g081076</name>
</gene>
<evidence type="ECO:0000256" key="1">
    <source>
        <dbReference type="SAM" id="MobiDB-lite"/>
    </source>
</evidence>
<dbReference type="Proteomes" id="UP000289738">
    <property type="component" value="Chromosome B06"/>
</dbReference>
<evidence type="ECO:0000259" key="2">
    <source>
        <dbReference type="Pfam" id="PF03108"/>
    </source>
</evidence>
<protein>
    <recommendedName>
        <fullName evidence="2">Transposase MuDR plant domain-containing protein</fullName>
    </recommendedName>
</protein>
<dbReference type="PANTHER" id="PTHR31973:SF195">
    <property type="entry name" value="MUDR FAMILY TRANSPOSASE"/>
    <property type="match status" value="1"/>
</dbReference>
<dbReference type="AlphaFoldDB" id="A0A444YK24"/>
<dbReference type="PANTHER" id="PTHR31973">
    <property type="entry name" value="POLYPROTEIN, PUTATIVE-RELATED"/>
    <property type="match status" value="1"/>
</dbReference>
<comment type="caution">
    <text evidence="3">The sequence shown here is derived from an EMBL/GenBank/DDBJ whole genome shotgun (WGS) entry which is preliminary data.</text>
</comment>
<evidence type="ECO:0000313" key="4">
    <source>
        <dbReference type="Proteomes" id="UP000289738"/>
    </source>
</evidence>
<dbReference type="EMBL" id="SDMP01000016">
    <property type="protein sequence ID" value="RYR02262.1"/>
    <property type="molecule type" value="Genomic_DNA"/>
</dbReference>
<keyword evidence="4" id="KW-1185">Reference proteome</keyword>
<dbReference type="InterPro" id="IPR004332">
    <property type="entry name" value="Transposase_MuDR"/>
</dbReference>
<name>A0A444YK24_ARAHY</name>
<dbReference type="Pfam" id="PF03108">
    <property type="entry name" value="DBD_Tnp_Mut"/>
    <property type="match status" value="1"/>
</dbReference>
<sequence>MARNPLLSIHYDAEMVYDEEETKKVKRIYYRYPTEVDGILIYKRYLLRDDEDLAVFLVDLGGRGSSADTVDESPLNGPVRRNIRRTMVDMNMAPEGSQEGSNVEVDNAELGDGIESHDGLTVRDPMMDPYEAIPDDGDDTEEEPAEIPDDGDDEEGMNFYGDTQISLTQPAISQPYDRPDHFSRLNLEAMTSDWSFTQGGPEDDPRNEFEVGQHFQHTEEVMLAVKTYSIRRAVEYKIVNSDQWRYNAQCVQFGPGCNWSIHISYRRKVEKWEVRRYTGPHRCMQTSMGQDHRRLDSKVIAQHIFTMVKADPTISIRVLQGSVEKHFGYKVSYRKVWLAKQRVIASIYGDWEESYNELPRWLFAMQMYLPGKDLFVVVIC</sequence>
<feature type="compositionally biased region" description="Acidic residues" evidence="1">
    <location>
        <begin position="133"/>
        <end position="155"/>
    </location>
</feature>
<organism evidence="3 4">
    <name type="scientific">Arachis hypogaea</name>
    <name type="common">Peanut</name>
    <dbReference type="NCBI Taxonomy" id="3818"/>
    <lineage>
        <taxon>Eukaryota</taxon>
        <taxon>Viridiplantae</taxon>
        <taxon>Streptophyta</taxon>
        <taxon>Embryophyta</taxon>
        <taxon>Tracheophyta</taxon>
        <taxon>Spermatophyta</taxon>
        <taxon>Magnoliopsida</taxon>
        <taxon>eudicotyledons</taxon>
        <taxon>Gunneridae</taxon>
        <taxon>Pentapetalae</taxon>
        <taxon>rosids</taxon>
        <taxon>fabids</taxon>
        <taxon>Fabales</taxon>
        <taxon>Fabaceae</taxon>
        <taxon>Papilionoideae</taxon>
        <taxon>50 kb inversion clade</taxon>
        <taxon>dalbergioids sensu lato</taxon>
        <taxon>Dalbergieae</taxon>
        <taxon>Pterocarpus clade</taxon>
        <taxon>Arachis</taxon>
    </lineage>
</organism>
<feature type="region of interest" description="Disordered" evidence="1">
    <location>
        <begin position="132"/>
        <end position="155"/>
    </location>
</feature>